<dbReference type="EMBL" id="CP092885">
    <property type="protein sequence ID" value="UYV83372.1"/>
    <property type="molecule type" value="Genomic_DNA"/>
</dbReference>
<dbReference type="Proteomes" id="UP001235939">
    <property type="component" value="Chromosome 23"/>
</dbReference>
<accession>A0ABY6LTA8</accession>
<name>A0ABY6LTA8_9ARAC</name>
<evidence type="ECO:0000313" key="2">
    <source>
        <dbReference type="Proteomes" id="UP001235939"/>
    </source>
</evidence>
<sequence>MYKCEIVEYGRVFPPNLVSQHSCLSPGGSETFKDKQYFFYHEVRKLHSKYFHDKLPIRVTRDKLLDSVCTPSHGHILS</sequence>
<keyword evidence="2" id="KW-1185">Reference proteome</keyword>
<protein>
    <submittedName>
        <fullName evidence="1">AREL1</fullName>
    </submittedName>
</protein>
<gene>
    <name evidence="1" type="ORF">LAZ67_23000811</name>
</gene>
<evidence type="ECO:0000313" key="1">
    <source>
        <dbReference type="EMBL" id="UYV83372.1"/>
    </source>
</evidence>
<proteinExistence type="predicted"/>
<organism evidence="1 2">
    <name type="scientific">Cordylochernes scorpioides</name>
    <dbReference type="NCBI Taxonomy" id="51811"/>
    <lineage>
        <taxon>Eukaryota</taxon>
        <taxon>Metazoa</taxon>
        <taxon>Ecdysozoa</taxon>
        <taxon>Arthropoda</taxon>
        <taxon>Chelicerata</taxon>
        <taxon>Arachnida</taxon>
        <taxon>Pseudoscorpiones</taxon>
        <taxon>Cheliferoidea</taxon>
        <taxon>Chernetidae</taxon>
        <taxon>Cordylochernes</taxon>
    </lineage>
</organism>
<reference evidence="1 2" key="1">
    <citation type="submission" date="2022-03" db="EMBL/GenBank/DDBJ databases">
        <title>A chromosomal length assembly of Cordylochernes scorpioides.</title>
        <authorList>
            <person name="Zeh D."/>
            <person name="Zeh J."/>
        </authorList>
    </citation>
    <scope>NUCLEOTIDE SEQUENCE [LARGE SCALE GENOMIC DNA]</scope>
    <source>
        <strain evidence="1">IN4F17</strain>
        <tissue evidence="1">Whole Body</tissue>
    </source>
</reference>